<evidence type="ECO:0000313" key="2">
    <source>
        <dbReference type="Ensembl" id="ENSSPUP00000006188.1"/>
    </source>
</evidence>
<dbReference type="AlphaFoldDB" id="A0A8D0GHD9"/>
<organism evidence="2 3">
    <name type="scientific">Sphenodon punctatus</name>
    <name type="common">Tuatara</name>
    <name type="synonym">Hatteria punctata</name>
    <dbReference type="NCBI Taxonomy" id="8508"/>
    <lineage>
        <taxon>Eukaryota</taxon>
        <taxon>Metazoa</taxon>
        <taxon>Chordata</taxon>
        <taxon>Craniata</taxon>
        <taxon>Vertebrata</taxon>
        <taxon>Euteleostomi</taxon>
        <taxon>Lepidosauria</taxon>
        <taxon>Sphenodontia</taxon>
        <taxon>Sphenodontidae</taxon>
        <taxon>Sphenodon</taxon>
    </lineage>
</organism>
<reference evidence="2" key="2">
    <citation type="submission" date="2025-09" db="UniProtKB">
        <authorList>
            <consortium name="Ensembl"/>
        </authorList>
    </citation>
    <scope>IDENTIFICATION</scope>
</reference>
<evidence type="ECO:0000259" key="1">
    <source>
        <dbReference type="PROSITE" id="PS50853"/>
    </source>
</evidence>
<name>A0A8D0GHD9_SPHPU</name>
<dbReference type="InterPro" id="IPR036116">
    <property type="entry name" value="FN3_sf"/>
</dbReference>
<dbReference type="InterPro" id="IPR013783">
    <property type="entry name" value="Ig-like_fold"/>
</dbReference>
<dbReference type="SUPFAM" id="SSF49265">
    <property type="entry name" value="Fibronectin type III"/>
    <property type="match status" value="1"/>
</dbReference>
<dbReference type="InterPro" id="IPR003961">
    <property type="entry name" value="FN3_dom"/>
</dbReference>
<sequence length="58" mass="6104">QTLPVEGGSRSVTVPNLAPSRRYKFNLYGISGRKRLGPVSADAITAPLPTEAPAQPSL</sequence>
<accession>A0A8D0GHD9</accession>
<protein>
    <recommendedName>
        <fullName evidence="1">Fibronectin type-III domain-containing protein</fullName>
    </recommendedName>
</protein>
<dbReference type="PROSITE" id="PS50853">
    <property type="entry name" value="FN3"/>
    <property type="match status" value="1"/>
</dbReference>
<keyword evidence="3" id="KW-1185">Reference proteome</keyword>
<evidence type="ECO:0000313" key="3">
    <source>
        <dbReference type="Proteomes" id="UP000694392"/>
    </source>
</evidence>
<reference evidence="2" key="1">
    <citation type="submission" date="2025-08" db="UniProtKB">
        <authorList>
            <consortium name="Ensembl"/>
        </authorList>
    </citation>
    <scope>IDENTIFICATION</scope>
</reference>
<dbReference type="Ensembl" id="ENSSPUT00000006590.1">
    <property type="protein sequence ID" value="ENSSPUP00000006188.1"/>
    <property type="gene ID" value="ENSSPUG00000004782.1"/>
</dbReference>
<proteinExistence type="predicted"/>
<dbReference type="Gene3D" id="2.60.40.10">
    <property type="entry name" value="Immunoglobulins"/>
    <property type="match status" value="1"/>
</dbReference>
<feature type="domain" description="Fibronectin type-III" evidence="1">
    <location>
        <begin position="1"/>
        <end position="53"/>
    </location>
</feature>
<dbReference type="Proteomes" id="UP000694392">
    <property type="component" value="Unplaced"/>
</dbReference>